<evidence type="ECO:0000313" key="2">
    <source>
        <dbReference type="EMBL" id="KAG5509616.1"/>
    </source>
</evidence>
<dbReference type="OrthoDB" id="266291at2759"/>
<comment type="caution">
    <text evidence="2">The sequence shown here is derived from an EMBL/GenBank/DDBJ whole genome shotgun (WGS) entry which is preliminary data.</text>
</comment>
<feature type="region of interest" description="Disordered" evidence="1">
    <location>
        <begin position="35"/>
        <end position="62"/>
    </location>
</feature>
<protein>
    <submittedName>
        <fullName evidence="2">Uncharacterized protein</fullName>
    </submittedName>
</protein>
<keyword evidence="3" id="KW-1185">Reference proteome</keyword>
<gene>
    <name evidence="2" type="ORF">JKF63_06321</name>
</gene>
<name>A0A836LEU1_9TRYP</name>
<feature type="region of interest" description="Disordered" evidence="1">
    <location>
        <begin position="368"/>
        <end position="403"/>
    </location>
</feature>
<evidence type="ECO:0000256" key="1">
    <source>
        <dbReference type="SAM" id="MobiDB-lite"/>
    </source>
</evidence>
<organism evidence="2 3">
    <name type="scientific">Porcisia hertigi</name>
    <dbReference type="NCBI Taxonomy" id="2761500"/>
    <lineage>
        <taxon>Eukaryota</taxon>
        <taxon>Discoba</taxon>
        <taxon>Euglenozoa</taxon>
        <taxon>Kinetoplastea</taxon>
        <taxon>Metakinetoplastina</taxon>
        <taxon>Trypanosomatida</taxon>
        <taxon>Trypanosomatidae</taxon>
        <taxon>Leishmaniinae</taxon>
        <taxon>Porcisia</taxon>
    </lineage>
</organism>
<dbReference type="KEGG" id="phet:94292348"/>
<evidence type="ECO:0000313" key="3">
    <source>
        <dbReference type="Proteomes" id="UP000674318"/>
    </source>
</evidence>
<feature type="compositionally biased region" description="Low complexity" evidence="1">
    <location>
        <begin position="872"/>
        <end position="897"/>
    </location>
</feature>
<sequence length="1042" mass="108669">MSFGLPGHELVDAAPVTDGTETCATPAAGFNKHVPLAGGNTSTSAKNAGGVRGAGGHPGSKAQLSATPLEVSDSAVAGTCVWRDTDAKLGSIDTLAGALVATTINEVGGSHLAAVRNGERGLEGSDANRSFYADFPATAKGVGAAKVRQRSATVTTLQAAPTSSPHSTSSPHLQKMVASSQGLKQALQPRPPLVSIGGGPLSHTLSSTAVPVRHLYFVPSAFYAHNSVTSSAVLSAARLHRGHNGTSTGLTPLGVVTKGISQPQVRLQPEVSRSPSGMDVLAERARRAAQLYASGGIDHEAEAALPGTAGSRLGPMERPELAVRSSSSSWPAVQVARGYGVPRDPFRQGLQERALSDYGEVDLVPGSKRHRHRLPSHCTGSSEHGRREQRLTSTSDHGGGGVVVSARWMKSPSASSSSSMLFASPQSPVMALVSATASASSVVATRALVPPSPFSTLLAAFHPASSGATAPSTGTSVPLSRAFTGPCTQLPSWVRPWLSHAFSRAMAAHLERDADAATSAPVADLATSTAGGSGGTATQVLGPFRTAPFSSSATVTVASTLVPPCTLKTALLLVFDGLEQLEADLEEVLLGVPDVNQLTCDAHRAAVDDSCGLPRKGRRASCALTPCSATSASAASPSDRLVEQLRRLTRQWCEVVSQWPCEAAMFGYVEWWLGHPSWSDLITCTAASSVPPSGFVTADRKETGNGDEQLPQERALVLQGILAASVTEGMHMVLDALVDAFVRAVSDLLRGLGVVGQPRRTAHTAPRHNAPEAVTFAAAAKSLQTCQELIRLLGSLYLSPPPVLYQLLTLMRGGLSCTTTVVGAASKGNERTATRHADEGSSAAPCALSTDTAGAVVSDDPQRQRARPRPRPLSSTLSPRGGSPGSPSSPQVGYSPGNTSQLRSRVCQLHYQLLYAVCRLCNELPMLWGPQNDTQDDAVEGEETNGVRASVASHYASLSLRPSGHYGEREMEEMSLFASAVQLAATVSALLLHVQLPMKGDLLCLTGRLVQWRAALLRSSCMGEREYMAAMSQLRALMAQAT</sequence>
<dbReference type="EMBL" id="JAFJZO010000013">
    <property type="protein sequence ID" value="KAG5509616.1"/>
    <property type="molecule type" value="Genomic_DNA"/>
</dbReference>
<reference evidence="2 3" key="1">
    <citation type="submission" date="2021-02" db="EMBL/GenBank/DDBJ databases">
        <title>Porcisia hertigi Genome sequencing and assembly.</title>
        <authorList>
            <person name="Almutairi H."/>
            <person name="Gatherer D."/>
        </authorList>
    </citation>
    <scope>NUCLEOTIDE SEQUENCE [LARGE SCALE GENOMIC DNA]</scope>
    <source>
        <strain evidence="2 3">C119</strain>
    </source>
</reference>
<proteinExistence type="predicted"/>
<dbReference type="Proteomes" id="UP000674318">
    <property type="component" value="Chromosome 13"/>
</dbReference>
<dbReference type="GeneID" id="94292348"/>
<feature type="region of interest" description="Disordered" evidence="1">
    <location>
        <begin position="828"/>
        <end position="899"/>
    </location>
</feature>
<feature type="compositionally biased region" description="Basic and acidic residues" evidence="1">
    <location>
        <begin position="828"/>
        <end position="839"/>
    </location>
</feature>
<accession>A0A836LEU1</accession>
<dbReference type="AlphaFoldDB" id="A0A836LEU1"/>
<dbReference type="RefSeq" id="XP_067758768.1">
    <property type="nucleotide sequence ID" value="XM_067902271.1"/>
</dbReference>